<evidence type="ECO:0000256" key="4">
    <source>
        <dbReference type="ARBA" id="ARBA00023002"/>
    </source>
</evidence>
<evidence type="ECO:0000259" key="6">
    <source>
        <dbReference type="Pfam" id="PF01266"/>
    </source>
</evidence>
<keyword evidence="2" id="KW-0285">Flavoprotein</keyword>
<accession>A0A1H1V3C7</accession>
<dbReference type="PANTHER" id="PTHR43104:SF2">
    <property type="entry name" value="L-2-HYDROXYGLUTARATE DEHYDROGENASE, MITOCHONDRIAL"/>
    <property type="match status" value="1"/>
</dbReference>
<comment type="cofactor">
    <cofactor evidence="1">
        <name>FAD</name>
        <dbReference type="ChEBI" id="CHEBI:57692"/>
    </cofactor>
</comment>
<sequence length="429" mass="46005">MTEHRQRTGRSFAVIGAGINGAAIAREITQRFPDALVTMYEKADHVAAHQSGHNSGVVHAGLYYEPGSLKARLCRRGVNLLRDYATANHLPYDECGKIVVALHSEEEDRLRAIHERAVANGVPDVELIGPDRIREIEPNSVGCLALHSPHTAITDYAAIARSLVSDVSAAGGRVHLSAEVVDIDAAPEGATITSAHGSQRRGERTEHVESFDFVIACAGLQSDRVAKMAGGASHPTIVPFFGQYSKLAEEHRTMLNGLVYPVPDPAYPFLGVHLTKRVDGEMLVGPNAFLSFGRENYSGSKIGIKDSIRVATDPAFWKFAAHNVKAAVHELGAVLSRKKFLAGAAEYVPSLKGAVSTPITRGIRAQAMDADGSLIDDFVIEHQGRATFIRNAPSPGATSSMAIAEHILDVISKAHDLAPSSPKSQQKDN</sequence>
<evidence type="ECO:0000256" key="1">
    <source>
        <dbReference type="ARBA" id="ARBA00001974"/>
    </source>
</evidence>
<evidence type="ECO:0000256" key="3">
    <source>
        <dbReference type="ARBA" id="ARBA00022827"/>
    </source>
</evidence>
<comment type="similarity">
    <text evidence="5">Belongs to the L2HGDH family.</text>
</comment>
<dbReference type="SUPFAM" id="SSF51905">
    <property type="entry name" value="FAD/NAD(P)-binding domain"/>
    <property type="match status" value="1"/>
</dbReference>
<feature type="domain" description="FAD dependent oxidoreductase" evidence="6">
    <location>
        <begin position="13"/>
        <end position="407"/>
    </location>
</feature>
<dbReference type="NCBIfam" id="NF008726">
    <property type="entry name" value="PRK11728.1"/>
    <property type="match status" value="1"/>
</dbReference>
<dbReference type="Gene3D" id="3.30.9.10">
    <property type="entry name" value="D-Amino Acid Oxidase, subunit A, domain 2"/>
    <property type="match status" value="1"/>
</dbReference>
<keyword evidence="8" id="KW-1185">Reference proteome</keyword>
<name>A0A1H1V3C7_BRESA</name>
<protein>
    <submittedName>
        <fullName evidence="7">L-2-hydroxyglutarate oxidase LhgO</fullName>
    </submittedName>
</protein>
<dbReference type="Gene3D" id="3.50.50.60">
    <property type="entry name" value="FAD/NAD(P)-binding domain"/>
    <property type="match status" value="1"/>
</dbReference>
<dbReference type="GO" id="GO:0047545">
    <property type="term" value="F:(S)-2-hydroxyglutarate dehydrogenase activity"/>
    <property type="evidence" value="ECO:0007669"/>
    <property type="project" value="TreeGrafter"/>
</dbReference>
<dbReference type="RefSeq" id="WP_092106555.1">
    <property type="nucleotide sequence ID" value="NZ_LT629739.1"/>
</dbReference>
<keyword evidence="3" id="KW-0274">FAD</keyword>
<dbReference type="AlphaFoldDB" id="A0A1H1V3C7"/>
<dbReference type="OrthoDB" id="9801699at2"/>
<dbReference type="PANTHER" id="PTHR43104">
    <property type="entry name" value="L-2-HYDROXYGLUTARATE DEHYDROGENASE, MITOCHONDRIAL"/>
    <property type="match status" value="1"/>
</dbReference>
<dbReference type="InterPro" id="IPR036188">
    <property type="entry name" value="FAD/NAD-bd_sf"/>
</dbReference>
<dbReference type="STRING" id="629680.SAMN04489751_2868"/>
<evidence type="ECO:0000256" key="2">
    <source>
        <dbReference type="ARBA" id="ARBA00022630"/>
    </source>
</evidence>
<gene>
    <name evidence="7" type="ORF">SAMN04489751_2868</name>
</gene>
<evidence type="ECO:0000313" key="8">
    <source>
        <dbReference type="Proteomes" id="UP000199700"/>
    </source>
</evidence>
<proteinExistence type="inferred from homology"/>
<reference evidence="7" key="1">
    <citation type="submission" date="2016-10" db="EMBL/GenBank/DDBJ databases">
        <authorList>
            <person name="Varghese N."/>
            <person name="Submissions S."/>
        </authorList>
    </citation>
    <scope>NUCLEOTIDE SEQUENCE [LARGE SCALE GENOMIC DNA]</scope>
    <source>
        <strain evidence="7">DSM 22082</strain>
    </source>
</reference>
<dbReference type="EMBL" id="LT629739">
    <property type="protein sequence ID" value="SDS78729.1"/>
    <property type="molecule type" value="Genomic_DNA"/>
</dbReference>
<dbReference type="Pfam" id="PF01266">
    <property type="entry name" value="DAO"/>
    <property type="match status" value="1"/>
</dbReference>
<keyword evidence="4" id="KW-0560">Oxidoreductase</keyword>
<organism evidence="7 8">
    <name type="scientific">Brevibacterium sandarakinum</name>
    <dbReference type="NCBI Taxonomy" id="629680"/>
    <lineage>
        <taxon>Bacteria</taxon>
        <taxon>Bacillati</taxon>
        <taxon>Actinomycetota</taxon>
        <taxon>Actinomycetes</taxon>
        <taxon>Micrococcales</taxon>
        <taxon>Brevibacteriaceae</taxon>
        <taxon>Brevibacterium</taxon>
    </lineage>
</organism>
<evidence type="ECO:0000313" key="7">
    <source>
        <dbReference type="EMBL" id="SDS78729.1"/>
    </source>
</evidence>
<evidence type="ECO:0000256" key="5">
    <source>
        <dbReference type="ARBA" id="ARBA00037941"/>
    </source>
</evidence>
<dbReference type="Proteomes" id="UP000199700">
    <property type="component" value="Chromosome"/>
</dbReference>
<dbReference type="InterPro" id="IPR006076">
    <property type="entry name" value="FAD-dep_OxRdtase"/>
</dbReference>